<evidence type="ECO:0000256" key="2">
    <source>
        <dbReference type="ARBA" id="ARBA00012438"/>
    </source>
</evidence>
<dbReference type="Pfam" id="PF07730">
    <property type="entry name" value="HisKA_3"/>
    <property type="match status" value="1"/>
</dbReference>
<dbReference type="InterPro" id="IPR050482">
    <property type="entry name" value="Sensor_HK_TwoCompSys"/>
</dbReference>
<evidence type="ECO:0000256" key="3">
    <source>
        <dbReference type="ARBA" id="ARBA00022679"/>
    </source>
</evidence>
<keyword evidence="4" id="KW-0418">Kinase</keyword>
<sequence length="397" mass="42844">MGSDTKMQRLSSLLELSSMLASQLELGTLLQTVVDSARGLCRADVSGLLMLAEEDPTRYGGFWVSGWDTPPAHYPTGAGVFNLPITTGRPVRVDHVPSHPRSVGTPPGHPPVGPFLGVPLRFQDQILGTLFVANFAGRPFFTEEDEELLLAFAAHASVAIHNARLYRQVEELAILRERERLAMDLHDTVAQIFFSIGMEAERLREVVPASHRDRLEYLRELASRGAARVRAAIAELHDRGGLPGDANIYRQLAALIEEFKTRSGLEIGLVVTGHVHRVPDPVRDLMCRAAREALTNVAKHAHADMAVVNLAIDSDTVTLTVQDNGVGLRPGAVDPSPGARRFGIATLRRLAERLGGGAEIRSGVEGGCLLRVWAPLSPSDGRTGGNGVVPDPGPHRG</sequence>
<dbReference type="SUPFAM" id="SSF55874">
    <property type="entry name" value="ATPase domain of HSP90 chaperone/DNA topoisomerase II/histidine kinase"/>
    <property type="match status" value="1"/>
</dbReference>
<dbReference type="Gene3D" id="1.20.5.1930">
    <property type="match status" value="1"/>
</dbReference>
<dbReference type="InterPro" id="IPR003018">
    <property type="entry name" value="GAF"/>
</dbReference>
<dbReference type="InterPro" id="IPR036890">
    <property type="entry name" value="HATPase_C_sf"/>
</dbReference>
<reference evidence="7" key="1">
    <citation type="submission" date="2022-03" db="EMBL/GenBank/DDBJ databases">
        <title>Complete genome sequence of Caldinitratiruptor microaerophilus.</title>
        <authorList>
            <person name="Mukaiyama R."/>
            <person name="Nishiyama T."/>
            <person name="Ueda K."/>
        </authorList>
    </citation>
    <scope>NUCLEOTIDE SEQUENCE</scope>
    <source>
        <strain evidence="7">JCM 16183</strain>
    </source>
</reference>
<evidence type="ECO:0000256" key="5">
    <source>
        <dbReference type="ARBA" id="ARBA00023012"/>
    </source>
</evidence>
<dbReference type="PANTHER" id="PTHR24421">
    <property type="entry name" value="NITRATE/NITRITE SENSOR PROTEIN NARX-RELATED"/>
    <property type="match status" value="1"/>
</dbReference>
<dbReference type="RefSeq" id="WP_264843597.1">
    <property type="nucleotide sequence ID" value="NZ_AP025628.1"/>
</dbReference>
<dbReference type="Gene3D" id="3.30.565.10">
    <property type="entry name" value="Histidine kinase-like ATPase, C-terminal domain"/>
    <property type="match status" value="1"/>
</dbReference>
<evidence type="ECO:0000256" key="4">
    <source>
        <dbReference type="ARBA" id="ARBA00022777"/>
    </source>
</evidence>
<protein>
    <recommendedName>
        <fullName evidence="2">histidine kinase</fullName>
        <ecNumber evidence="2">2.7.13.3</ecNumber>
    </recommendedName>
</protein>
<dbReference type="GO" id="GO:0016020">
    <property type="term" value="C:membrane"/>
    <property type="evidence" value="ECO:0007669"/>
    <property type="project" value="InterPro"/>
</dbReference>
<gene>
    <name evidence="7" type="ORF">caldi_05610</name>
</gene>
<dbReference type="EC" id="2.7.13.3" evidence="2"/>
<dbReference type="Proteomes" id="UP001163687">
    <property type="component" value="Chromosome"/>
</dbReference>
<dbReference type="GO" id="GO:0046983">
    <property type="term" value="F:protein dimerization activity"/>
    <property type="evidence" value="ECO:0007669"/>
    <property type="project" value="InterPro"/>
</dbReference>
<dbReference type="CDD" id="cd16917">
    <property type="entry name" value="HATPase_UhpB-NarQ-NarX-like"/>
    <property type="match status" value="1"/>
</dbReference>
<dbReference type="PANTHER" id="PTHR24421:SF61">
    <property type="entry name" value="OXYGEN SENSOR HISTIDINE KINASE NREB"/>
    <property type="match status" value="1"/>
</dbReference>
<feature type="domain" description="GAF" evidence="6">
    <location>
        <begin position="25"/>
        <end position="170"/>
    </location>
</feature>
<keyword evidence="3" id="KW-0808">Transferase</keyword>
<evidence type="ECO:0000256" key="1">
    <source>
        <dbReference type="ARBA" id="ARBA00000085"/>
    </source>
</evidence>
<proteinExistence type="predicted"/>
<dbReference type="EMBL" id="AP025628">
    <property type="protein sequence ID" value="BDG59471.1"/>
    <property type="molecule type" value="Genomic_DNA"/>
</dbReference>
<dbReference type="InterPro" id="IPR011712">
    <property type="entry name" value="Sig_transdc_His_kin_sub3_dim/P"/>
</dbReference>
<evidence type="ECO:0000313" key="8">
    <source>
        <dbReference type="Proteomes" id="UP001163687"/>
    </source>
</evidence>
<evidence type="ECO:0000313" key="7">
    <source>
        <dbReference type="EMBL" id="BDG59471.1"/>
    </source>
</evidence>
<dbReference type="Pfam" id="PF13185">
    <property type="entry name" value="GAF_2"/>
    <property type="match status" value="1"/>
</dbReference>
<accession>A0AA35CLF2</accession>
<comment type="catalytic activity">
    <reaction evidence="1">
        <text>ATP + protein L-histidine = ADP + protein N-phospho-L-histidine.</text>
        <dbReference type="EC" id="2.7.13.3"/>
    </reaction>
</comment>
<dbReference type="SUPFAM" id="SSF55781">
    <property type="entry name" value="GAF domain-like"/>
    <property type="match status" value="1"/>
</dbReference>
<dbReference type="InterPro" id="IPR003594">
    <property type="entry name" value="HATPase_dom"/>
</dbReference>
<dbReference type="Gene3D" id="3.30.450.40">
    <property type="match status" value="1"/>
</dbReference>
<name>A0AA35CLF2_9FIRM</name>
<dbReference type="Pfam" id="PF02518">
    <property type="entry name" value="HATPase_c"/>
    <property type="match status" value="1"/>
</dbReference>
<dbReference type="AlphaFoldDB" id="A0AA35CLF2"/>
<dbReference type="GO" id="GO:0000155">
    <property type="term" value="F:phosphorelay sensor kinase activity"/>
    <property type="evidence" value="ECO:0007669"/>
    <property type="project" value="InterPro"/>
</dbReference>
<dbReference type="InterPro" id="IPR029016">
    <property type="entry name" value="GAF-like_dom_sf"/>
</dbReference>
<organism evidence="7 8">
    <name type="scientific">Caldinitratiruptor microaerophilus</name>
    <dbReference type="NCBI Taxonomy" id="671077"/>
    <lineage>
        <taxon>Bacteria</taxon>
        <taxon>Bacillati</taxon>
        <taxon>Bacillota</taxon>
        <taxon>Clostridia</taxon>
        <taxon>Eubacteriales</taxon>
        <taxon>Symbiobacteriaceae</taxon>
        <taxon>Caldinitratiruptor</taxon>
    </lineage>
</organism>
<evidence type="ECO:0000259" key="6">
    <source>
        <dbReference type="SMART" id="SM00065"/>
    </source>
</evidence>
<dbReference type="KEGG" id="cmic:caldi_05610"/>
<keyword evidence="5" id="KW-0902">Two-component regulatory system</keyword>
<keyword evidence="8" id="KW-1185">Reference proteome</keyword>
<dbReference type="SMART" id="SM00065">
    <property type="entry name" value="GAF"/>
    <property type="match status" value="1"/>
</dbReference>